<reference evidence="4 5" key="1">
    <citation type="journal article" date="2018" name="Appl. Microbiol. Biotechnol.">
        <title>Co-cultivation of the strictly anaerobic methanogen Methanosarcina barkeri with aerobic methanotrophs in an oxygen-limited membrane bioreactor.</title>
        <authorList>
            <person name="In 't Zandt M.H."/>
            <person name="van den Bosch T.J.M."/>
            <person name="Rijkers R."/>
            <person name="van Kessel M.A.H.J."/>
            <person name="Jetten M.S.M."/>
            <person name="Welte C.U."/>
        </authorList>
    </citation>
    <scope>NUCLEOTIDE SEQUENCE [LARGE SCALE GENOMIC DNA]</scope>
    <source>
        <strain evidence="4 5">DSM 17706</strain>
    </source>
</reference>
<dbReference type="AlphaFoldDB" id="A0A2U1SLV0"/>
<sequence length="163" mass="18148">MSGGGPIIAPRIVARRDSDWPALLDLWVAAWRTTYADIDFEARRDWLRDRLVQLERSGAQTLLLLEGAGRALIGFVTVDPRTHWLDQLCVRPDRFGSGAAEALIEAARSLSPARLRLDVNQDNRRAVAFYEREGFMRIAEGGPSLSGRPTSIMEWTTDGAPKS</sequence>
<evidence type="ECO:0000259" key="3">
    <source>
        <dbReference type="PROSITE" id="PS51186"/>
    </source>
</evidence>
<dbReference type="InterPro" id="IPR050832">
    <property type="entry name" value="Bact_Acetyltransf"/>
</dbReference>
<dbReference type="GO" id="GO:0016747">
    <property type="term" value="F:acyltransferase activity, transferring groups other than amino-acyl groups"/>
    <property type="evidence" value="ECO:0007669"/>
    <property type="project" value="InterPro"/>
</dbReference>
<evidence type="ECO:0000256" key="1">
    <source>
        <dbReference type="ARBA" id="ARBA00022679"/>
    </source>
</evidence>
<dbReference type="InterPro" id="IPR000182">
    <property type="entry name" value="GNAT_dom"/>
</dbReference>
<name>A0A2U1SLV0_METSR</name>
<keyword evidence="2" id="KW-0012">Acyltransferase</keyword>
<feature type="domain" description="N-acetyltransferase" evidence="3">
    <location>
        <begin position="10"/>
        <end position="158"/>
    </location>
</feature>
<dbReference type="Pfam" id="PF00583">
    <property type="entry name" value="Acetyltransf_1"/>
    <property type="match status" value="1"/>
</dbReference>
<organism evidence="4 5">
    <name type="scientific">Methylosinus sporium</name>
    <dbReference type="NCBI Taxonomy" id="428"/>
    <lineage>
        <taxon>Bacteria</taxon>
        <taxon>Pseudomonadati</taxon>
        <taxon>Pseudomonadota</taxon>
        <taxon>Alphaproteobacteria</taxon>
        <taxon>Hyphomicrobiales</taxon>
        <taxon>Methylocystaceae</taxon>
        <taxon>Methylosinus</taxon>
    </lineage>
</organism>
<dbReference type="InterPro" id="IPR016181">
    <property type="entry name" value="Acyl_CoA_acyltransferase"/>
</dbReference>
<dbReference type="Proteomes" id="UP000245137">
    <property type="component" value="Unassembled WGS sequence"/>
</dbReference>
<gene>
    <name evidence="4" type="ORF">C5689_17390</name>
</gene>
<comment type="caution">
    <text evidence="4">The sequence shown here is derived from an EMBL/GenBank/DDBJ whole genome shotgun (WGS) entry which is preliminary data.</text>
</comment>
<dbReference type="Gene3D" id="3.40.630.30">
    <property type="match status" value="1"/>
</dbReference>
<dbReference type="PROSITE" id="PS51186">
    <property type="entry name" value="GNAT"/>
    <property type="match status" value="1"/>
</dbReference>
<protein>
    <submittedName>
        <fullName evidence="4">GNAT family N-acetyltransferase</fullName>
    </submittedName>
</protein>
<proteinExistence type="predicted"/>
<dbReference type="SUPFAM" id="SSF55729">
    <property type="entry name" value="Acyl-CoA N-acyltransferases (Nat)"/>
    <property type="match status" value="1"/>
</dbReference>
<dbReference type="RefSeq" id="WP_108918504.1">
    <property type="nucleotide sequence ID" value="NZ_BGJY01000023.1"/>
</dbReference>
<evidence type="ECO:0000313" key="4">
    <source>
        <dbReference type="EMBL" id="PWB92592.1"/>
    </source>
</evidence>
<keyword evidence="5" id="KW-1185">Reference proteome</keyword>
<accession>A0A2U1SLV0</accession>
<evidence type="ECO:0000313" key="5">
    <source>
        <dbReference type="Proteomes" id="UP000245137"/>
    </source>
</evidence>
<dbReference type="PANTHER" id="PTHR43877">
    <property type="entry name" value="AMINOALKYLPHOSPHONATE N-ACETYLTRANSFERASE-RELATED-RELATED"/>
    <property type="match status" value="1"/>
</dbReference>
<dbReference type="OrthoDB" id="2135706at2"/>
<dbReference type="PANTHER" id="PTHR43877:SF2">
    <property type="entry name" value="AMINOALKYLPHOSPHONATE N-ACETYLTRANSFERASE-RELATED"/>
    <property type="match status" value="1"/>
</dbReference>
<evidence type="ECO:0000256" key="2">
    <source>
        <dbReference type="ARBA" id="ARBA00023315"/>
    </source>
</evidence>
<dbReference type="EMBL" id="PUIV01000043">
    <property type="protein sequence ID" value="PWB92592.1"/>
    <property type="molecule type" value="Genomic_DNA"/>
</dbReference>
<keyword evidence="1 4" id="KW-0808">Transferase</keyword>